<organism evidence="1 2">
    <name type="scientific">Salinibacillus aidingensis</name>
    <dbReference type="NCBI Taxonomy" id="237684"/>
    <lineage>
        <taxon>Bacteria</taxon>
        <taxon>Bacillati</taxon>
        <taxon>Bacillota</taxon>
        <taxon>Bacilli</taxon>
        <taxon>Bacillales</taxon>
        <taxon>Bacillaceae</taxon>
        <taxon>Salinibacillus</taxon>
    </lineage>
</organism>
<name>A0ABP3L5T1_9BACI</name>
<sequence length="95" mass="10992">MKRFSDFAKDSNVMIGDKMKIEDVLGKEIEVIGCKINDSKQKSGTKVLTLQFRWDGVERILFTGSSVLIEQSEQYKDEMPFLAKIEKVNKFYTFT</sequence>
<gene>
    <name evidence="1" type="ORF">GCM10008986_16860</name>
</gene>
<keyword evidence="2" id="KW-1185">Reference proteome</keyword>
<protein>
    <submittedName>
        <fullName evidence="1">Uncharacterized protein</fullName>
    </submittedName>
</protein>
<accession>A0ABP3L5T1</accession>
<dbReference type="Proteomes" id="UP001500880">
    <property type="component" value="Unassembled WGS sequence"/>
</dbReference>
<reference evidence="2" key="1">
    <citation type="journal article" date="2019" name="Int. J. Syst. Evol. Microbiol.">
        <title>The Global Catalogue of Microorganisms (GCM) 10K type strain sequencing project: providing services to taxonomists for standard genome sequencing and annotation.</title>
        <authorList>
            <consortium name="The Broad Institute Genomics Platform"/>
            <consortium name="The Broad Institute Genome Sequencing Center for Infectious Disease"/>
            <person name="Wu L."/>
            <person name="Ma J."/>
        </authorList>
    </citation>
    <scope>NUCLEOTIDE SEQUENCE [LARGE SCALE GENOMIC DNA]</scope>
    <source>
        <strain evidence="2">JCM 12389</strain>
    </source>
</reference>
<dbReference type="RefSeq" id="WP_343839741.1">
    <property type="nucleotide sequence ID" value="NZ_BAAADO010000003.1"/>
</dbReference>
<evidence type="ECO:0000313" key="2">
    <source>
        <dbReference type="Proteomes" id="UP001500880"/>
    </source>
</evidence>
<proteinExistence type="predicted"/>
<dbReference type="EMBL" id="BAAADO010000003">
    <property type="protein sequence ID" value="GAA0491380.1"/>
    <property type="molecule type" value="Genomic_DNA"/>
</dbReference>
<evidence type="ECO:0000313" key="1">
    <source>
        <dbReference type="EMBL" id="GAA0491380.1"/>
    </source>
</evidence>
<comment type="caution">
    <text evidence="1">The sequence shown here is derived from an EMBL/GenBank/DDBJ whole genome shotgun (WGS) entry which is preliminary data.</text>
</comment>